<reference evidence="6" key="1">
    <citation type="submission" date="2022-09" db="EMBL/GenBank/DDBJ databases">
        <title>Actin cytoskeleton and complex cell architecture in an #Asgard archaeon.</title>
        <authorList>
            <person name="Ponce Toledo R.I."/>
            <person name="Schleper C."/>
            <person name="Rodrigues Oliveira T."/>
            <person name="Wollweber F."/>
            <person name="Xu J."/>
            <person name="Rittmann S."/>
            <person name="Klingl A."/>
            <person name="Pilhofer M."/>
        </authorList>
    </citation>
    <scope>NUCLEOTIDE SEQUENCE</scope>
    <source>
        <strain evidence="6">B-35</strain>
    </source>
</reference>
<dbReference type="Pfam" id="PF02449">
    <property type="entry name" value="Glyco_hydro_42"/>
    <property type="match status" value="1"/>
</dbReference>
<protein>
    <recommendedName>
        <fullName evidence="8">Glycoside hydrolase 35 catalytic domain-containing protein</fullName>
    </recommendedName>
</protein>
<evidence type="ECO:0000313" key="6">
    <source>
        <dbReference type="EMBL" id="UYP47189.1"/>
    </source>
</evidence>
<organism evidence="6 7">
    <name type="scientific">Candidatus Lokiarchaeum ossiferum</name>
    <dbReference type="NCBI Taxonomy" id="2951803"/>
    <lineage>
        <taxon>Archaea</taxon>
        <taxon>Promethearchaeati</taxon>
        <taxon>Promethearchaeota</taxon>
        <taxon>Promethearchaeia</taxon>
        <taxon>Promethearchaeales</taxon>
        <taxon>Promethearchaeaceae</taxon>
        <taxon>Candidatus Lokiarchaeum</taxon>
    </lineage>
</organism>
<gene>
    <name evidence="6" type="ORF">NEF87_003474</name>
</gene>
<dbReference type="PRINTS" id="PR00742">
    <property type="entry name" value="GLHYDRLASE35"/>
</dbReference>
<feature type="domain" description="GLMA-like second" evidence="5">
    <location>
        <begin position="459"/>
        <end position="541"/>
    </location>
</feature>
<sequence>MDESIVEVSQKTIYIGGKPVFLLSAEMHYYEISADLWQENISKLKNGGYNAISIFIPWAFHETEEGKIDFNSPKKNIAQLFDICKANEMYILIRPGPRNTHHGKFEYLPKWLFTNYPEIIDLDVNGTQAVFGENKKPIVAPLHPKYMEKVKTWYEIINRFVQKYQFPQGNIILYQIDDEFTFNVESQYFSFGFHPIYNEFYQNFLKKKYLLVQALNEIYGEHYLTFEEINPPYPPKQNYTHEYSFELLPFLDWLEFKEWVISEFISILVEFVRDNEIFIPIYLNINSYKSPINTQHQLTHNNVLYEGSNVVIGFNFLPEVFHSQVNVNCFTSWHIEWLKSHFHNPPFIAKFQEYSEKRPYKQLNTHTLFQLSLAHGIRAISSNIKNDSTLNGPIQIARSLEVKKLHNFIKTNENVIRSLVKSYDALSVAYYHPYTRLKSKGDIFNSLNFGFSMDYEQLKINYKNYLQLLTKYFIHYDVIDLHQITGVEMAEKPYIMLYYLGWMEHETMVLLQEYVENGGKIISFGDIPMYNEYFEEDRTLYSLYFAKAKEELNITDVIWIGREHSETILHINKLYSYNLEFIQNAQILAHSDDGKRIHAFSRHYKMGKVIHSGIMVSSHIDSVDMLSKLFEDINFPTKNVSASGECVVIQNLAPNEERLITVGNLNPNPQNNISFNLYNPKGKKFAKNLEIDNISIPPNIFSTWHAFMRLSPNLVIQYCTAEVHEYVKTEGTQKLRLLFPILKNSLEPHFLGKISLMYLKGEMKIEPIKGDVRSTFSAANDEKFNYCMIEFSDSVAFMIHYLQITYTFEIEKETIEGI</sequence>
<feature type="domain" description="Glycoside hydrolase family 42 N-terminal" evidence="4">
    <location>
        <begin position="34"/>
        <end position="289"/>
    </location>
</feature>
<dbReference type="PANTHER" id="PTHR23421">
    <property type="entry name" value="BETA-GALACTOSIDASE RELATED"/>
    <property type="match status" value="1"/>
</dbReference>
<evidence type="ECO:0000259" key="5">
    <source>
        <dbReference type="Pfam" id="PF22369"/>
    </source>
</evidence>
<evidence type="ECO:0000256" key="3">
    <source>
        <dbReference type="ARBA" id="ARBA00023295"/>
    </source>
</evidence>
<dbReference type="Pfam" id="PF22369">
    <property type="entry name" value="GLMA_2nd"/>
    <property type="match status" value="1"/>
</dbReference>
<keyword evidence="2" id="KW-0378">Hydrolase</keyword>
<proteinExistence type="inferred from homology"/>
<dbReference type="SUPFAM" id="SSF51445">
    <property type="entry name" value="(Trans)glycosidases"/>
    <property type="match status" value="1"/>
</dbReference>
<keyword evidence="3" id="KW-0326">Glycosidase</keyword>
<name>A0ABY6HXK7_9ARCH</name>
<dbReference type="Proteomes" id="UP001208689">
    <property type="component" value="Chromosome"/>
</dbReference>
<dbReference type="Gene3D" id="3.20.20.80">
    <property type="entry name" value="Glycosidases"/>
    <property type="match status" value="1"/>
</dbReference>
<dbReference type="EMBL" id="CP104013">
    <property type="protein sequence ID" value="UYP47189.1"/>
    <property type="molecule type" value="Genomic_DNA"/>
</dbReference>
<evidence type="ECO:0008006" key="8">
    <source>
        <dbReference type="Google" id="ProtNLM"/>
    </source>
</evidence>
<keyword evidence="7" id="KW-1185">Reference proteome</keyword>
<evidence type="ECO:0000313" key="7">
    <source>
        <dbReference type="Proteomes" id="UP001208689"/>
    </source>
</evidence>
<comment type="similarity">
    <text evidence="1">Belongs to the glycosyl hydrolase 35 family.</text>
</comment>
<dbReference type="InterPro" id="IPR017853">
    <property type="entry name" value="GH"/>
</dbReference>
<accession>A0ABY6HXK7</accession>
<evidence type="ECO:0000256" key="1">
    <source>
        <dbReference type="ARBA" id="ARBA00009809"/>
    </source>
</evidence>
<evidence type="ECO:0000259" key="4">
    <source>
        <dbReference type="Pfam" id="PF02449"/>
    </source>
</evidence>
<dbReference type="InterPro" id="IPR001944">
    <property type="entry name" value="Glycoside_Hdrlase_35"/>
</dbReference>
<dbReference type="InterPro" id="IPR054746">
    <property type="entry name" value="GLMA-like_second"/>
</dbReference>
<dbReference type="InterPro" id="IPR013529">
    <property type="entry name" value="Glyco_hydro_42_N"/>
</dbReference>
<evidence type="ECO:0000256" key="2">
    <source>
        <dbReference type="ARBA" id="ARBA00022801"/>
    </source>
</evidence>